<dbReference type="GO" id="GO:0004016">
    <property type="term" value="F:adenylate cyclase activity"/>
    <property type="evidence" value="ECO:0007669"/>
    <property type="project" value="TreeGrafter"/>
</dbReference>
<dbReference type="PROSITE" id="PS50043">
    <property type="entry name" value="HTH_LUXR_2"/>
    <property type="match status" value="1"/>
</dbReference>
<organism evidence="4">
    <name type="scientific">Nakamurella sp. A5-74</name>
    <dbReference type="NCBI Taxonomy" id="3158264"/>
    <lineage>
        <taxon>Bacteria</taxon>
        <taxon>Bacillati</taxon>
        <taxon>Actinomycetota</taxon>
        <taxon>Actinomycetes</taxon>
        <taxon>Nakamurellales</taxon>
        <taxon>Nakamurellaceae</taxon>
        <taxon>Nakamurella</taxon>
    </lineage>
</organism>
<accession>A0AAU8DSG0</accession>
<dbReference type="SMART" id="SM00421">
    <property type="entry name" value="HTH_LUXR"/>
    <property type="match status" value="1"/>
</dbReference>
<dbReference type="PROSITE" id="PS00622">
    <property type="entry name" value="HTH_LUXR_1"/>
    <property type="match status" value="1"/>
</dbReference>
<dbReference type="SUPFAM" id="SSF48452">
    <property type="entry name" value="TPR-like"/>
    <property type="match status" value="2"/>
</dbReference>
<dbReference type="GO" id="GO:0005524">
    <property type="term" value="F:ATP binding"/>
    <property type="evidence" value="ECO:0007669"/>
    <property type="project" value="UniProtKB-KW"/>
</dbReference>
<dbReference type="InterPro" id="IPR041664">
    <property type="entry name" value="AAA_16"/>
</dbReference>
<dbReference type="Pfam" id="PF13191">
    <property type="entry name" value="AAA_16"/>
    <property type="match status" value="1"/>
</dbReference>
<protein>
    <submittedName>
        <fullName evidence="4">AAA family ATPase</fullName>
    </submittedName>
</protein>
<evidence type="ECO:0000256" key="1">
    <source>
        <dbReference type="ARBA" id="ARBA00022741"/>
    </source>
</evidence>
<dbReference type="PRINTS" id="PR00038">
    <property type="entry name" value="HTHLUXR"/>
</dbReference>
<evidence type="ECO:0000256" key="2">
    <source>
        <dbReference type="ARBA" id="ARBA00022840"/>
    </source>
</evidence>
<dbReference type="InterPro" id="IPR000792">
    <property type="entry name" value="Tscrpt_reg_LuxR_C"/>
</dbReference>
<dbReference type="GO" id="GO:0003677">
    <property type="term" value="F:DNA binding"/>
    <property type="evidence" value="ECO:0007669"/>
    <property type="project" value="InterPro"/>
</dbReference>
<dbReference type="SUPFAM" id="SSF46894">
    <property type="entry name" value="C-terminal effector domain of the bipartite response regulators"/>
    <property type="match status" value="1"/>
</dbReference>
<dbReference type="GO" id="GO:0006355">
    <property type="term" value="P:regulation of DNA-templated transcription"/>
    <property type="evidence" value="ECO:0007669"/>
    <property type="project" value="InterPro"/>
</dbReference>
<dbReference type="InterPro" id="IPR036388">
    <property type="entry name" value="WH-like_DNA-bd_sf"/>
</dbReference>
<dbReference type="RefSeq" id="WP_353650708.1">
    <property type="nucleotide sequence ID" value="NZ_CP159218.1"/>
</dbReference>
<feature type="domain" description="HTH luxR-type" evidence="3">
    <location>
        <begin position="871"/>
        <end position="936"/>
    </location>
</feature>
<dbReference type="CDD" id="cd06170">
    <property type="entry name" value="LuxR_C_like"/>
    <property type="match status" value="1"/>
</dbReference>
<keyword evidence="1" id="KW-0547">Nucleotide-binding</keyword>
<dbReference type="Pfam" id="PF00196">
    <property type="entry name" value="GerE"/>
    <property type="match status" value="1"/>
</dbReference>
<evidence type="ECO:0000313" key="4">
    <source>
        <dbReference type="EMBL" id="XCG65097.1"/>
    </source>
</evidence>
<proteinExistence type="predicted"/>
<dbReference type="InterPro" id="IPR016032">
    <property type="entry name" value="Sig_transdc_resp-reg_C-effctor"/>
</dbReference>
<dbReference type="InterPro" id="IPR011990">
    <property type="entry name" value="TPR-like_helical_dom_sf"/>
</dbReference>
<dbReference type="AlphaFoldDB" id="A0AAU8DSG0"/>
<evidence type="ECO:0000259" key="3">
    <source>
        <dbReference type="PROSITE" id="PS50043"/>
    </source>
</evidence>
<keyword evidence="2" id="KW-0067">ATP-binding</keyword>
<dbReference type="Gene3D" id="1.25.40.10">
    <property type="entry name" value="Tetratricopeptide repeat domain"/>
    <property type="match status" value="2"/>
</dbReference>
<dbReference type="PANTHER" id="PTHR16305:SF35">
    <property type="entry name" value="TRANSCRIPTIONAL ACTIVATOR DOMAIN"/>
    <property type="match status" value="1"/>
</dbReference>
<sequence>MTTSGRQPAARPVGRDAESAALVATLHDTGTSCRLAVVTGEAGIGKSLLLEVLTTQALADGDQVLRGECTVVSAEPLPYAAIVAALRSGGATPSGVPAARRSDLFENILATLVRLRPEGRRQVLVLEDLQWVDASTIDLIAFLVRNLPAHHLVTLTRRTDEIALDPAAHRVLDTVFSTRDALRIDLQRLTEDELRELFRQSTGRPPALEELRALCGRTGGNPYMALELIEAGSLYELPDRLSEVLTLRAAQLNAAGLEVTRTVAVAGRSLLQHELPLFTGMQESEALTAVREAIDAGVLVVDRTGDGYTFRHALMQEALIGWMLPGERQRIHRRIALALDDDPRIRHSASAAAEWSAHWRASGDQVRAFEVTAEAAKAAGAAFAHSGRWRQYRFLVELLADGYGPAEQAARGRLLAEAAEAARWAGQPGHAVELGRRAASLLDDPTDRAHLYERLGRALWDNGSPQEAASAYERADQLAREVDEPALRARITASRARLAIQGGRYTEAIQAAELAITLAAKGSAPAEDARARAVLGMCEVLTGEIEEGLAELRRAQVATARWGDDEDKRRLAGNLAFCQLLAGDARAACETAVRGLAEARRQNPISGTGAALVSNTVVLLSMTGRWPEAIELSDEAIAEGVDEGQALLVRLARAELDLERGELADASRHLEAAGELVAHGGTASISADLALARSRWAWTSGDRERAFAEVDAAWAALQGTSEWREMARTCALALRWCAEARGGRRAGPDRRRDRFLAAAVEIGEGRPTPEVRAYLATAMAENSRVRGDGQAAAWSEAVTAWGRIGRIHEEAYARFRLGESLLGPDRAQAVIELTTALEVAGRLGAQPLRDSVDDVLRRARVRRSAGAVDGDVTSRFQLTRRETEVLMELATGLTNKQIAARLYLSPRTVDVHVANVLMKLGVRTRVEAASLLATTRHGSGSDSADGDPLGGTG</sequence>
<dbReference type="InterPro" id="IPR019734">
    <property type="entry name" value="TPR_rpt"/>
</dbReference>
<dbReference type="SUPFAM" id="SSF52540">
    <property type="entry name" value="P-loop containing nucleoside triphosphate hydrolases"/>
    <property type="match status" value="1"/>
</dbReference>
<name>A0AAU8DSG0_9ACTN</name>
<gene>
    <name evidence="4" type="ORF">ABLG96_07305</name>
</gene>
<dbReference type="Pfam" id="PF13181">
    <property type="entry name" value="TPR_8"/>
    <property type="match status" value="1"/>
</dbReference>
<dbReference type="EMBL" id="CP159218">
    <property type="protein sequence ID" value="XCG65097.1"/>
    <property type="molecule type" value="Genomic_DNA"/>
</dbReference>
<reference evidence="4" key="1">
    <citation type="submission" date="2024-05" db="EMBL/GenBank/DDBJ databases">
        <authorList>
            <person name="Cai S.Y."/>
            <person name="Jin L.M."/>
            <person name="Li H.R."/>
        </authorList>
    </citation>
    <scope>NUCLEOTIDE SEQUENCE</scope>
    <source>
        <strain evidence="4">A5-74</strain>
    </source>
</reference>
<dbReference type="PANTHER" id="PTHR16305">
    <property type="entry name" value="TESTICULAR SOLUBLE ADENYLYL CYCLASE"/>
    <property type="match status" value="1"/>
</dbReference>
<dbReference type="GO" id="GO:0005737">
    <property type="term" value="C:cytoplasm"/>
    <property type="evidence" value="ECO:0007669"/>
    <property type="project" value="TreeGrafter"/>
</dbReference>
<dbReference type="Gene3D" id="1.10.10.10">
    <property type="entry name" value="Winged helix-like DNA-binding domain superfamily/Winged helix DNA-binding domain"/>
    <property type="match status" value="1"/>
</dbReference>
<dbReference type="InterPro" id="IPR027417">
    <property type="entry name" value="P-loop_NTPase"/>
</dbReference>